<protein>
    <submittedName>
        <fullName evidence="1">WGS project CBMI000000000 data, contig CS3069_c004065</fullName>
    </submittedName>
</protein>
<name>A0A090N608_9HYPO</name>
<proteinExistence type="predicted"/>
<comment type="caution">
    <text evidence="1">The sequence shown here is derived from an EMBL/GenBank/DDBJ whole genome shotgun (WGS) entry which is preliminary data.</text>
</comment>
<evidence type="ECO:0000313" key="1">
    <source>
        <dbReference type="EMBL" id="CEG05456.1"/>
    </source>
</evidence>
<dbReference type="EMBL" id="CBMI010004063">
    <property type="protein sequence ID" value="CEG05456.1"/>
    <property type="molecule type" value="Genomic_DNA"/>
</dbReference>
<reference evidence="1" key="1">
    <citation type="submission" date="2013-05" db="EMBL/GenBank/DDBJ databases">
        <title>Draft genome sequences of six wheat associated Fusarium spp. isolates.</title>
        <authorList>
            <person name="Moolhuijzen P.M."/>
            <person name="Manners J.M."/>
            <person name="Wilcox S."/>
            <person name="Bellgard M.I."/>
            <person name="Gardiner D.M."/>
        </authorList>
    </citation>
    <scope>NUCLEOTIDE SEQUENCE</scope>
    <source>
        <strain evidence="1">CS3069</strain>
    </source>
</reference>
<sequence>MVVEVLEDTSSIAHLLGCLFPPQVQGIWSDLTTQNQEALQQAERAATYPTGFLFFCQILGLSSPNPYGASSLSNSEGHEAHTSSIWLRCESVSNEARTQLQAIFREVDQYRMTKSDYSKKIYQNDLHVKVECQIDGCIGPAWRRWKSAAEVMSTRTASVVNFVLPSAPGALAPSKASEELNYRPKFEKAFANFASSLPHRFVEAYDVKQQHEASDTTVILARLL</sequence>
<organism evidence="1">
    <name type="scientific">Fusarium clavum</name>
    <dbReference type="NCBI Taxonomy" id="2594811"/>
    <lineage>
        <taxon>Eukaryota</taxon>
        <taxon>Fungi</taxon>
        <taxon>Dikarya</taxon>
        <taxon>Ascomycota</taxon>
        <taxon>Pezizomycotina</taxon>
        <taxon>Sordariomycetes</taxon>
        <taxon>Hypocreomycetidae</taxon>
        <taxon>Hypocreales</taxon>
        <taxon>Nectriaceae</taxon>
        <taxon>Fusarium</taxon>
        <taxon>Fusarium incarnatum-equiseti species complex</taxon>
    </lineage>
</organism>
<accession>A0A090N608</accession>
<gene>
    <name evidence="1" type="ORF">BN850_0115330</name>
</gene>
<dbReference type="AlphaFoldDB" id="A0A090N608"/>